<feature type="compositionally biased region" description="Basic residues" evidence="1">
    <location>
        <begin position="158"/>
        <end position="167"/>
    </location>
</feature>
<feature type="compositionally biased region" description="Polar residues" evidence="1">
    <location>
        <begin position="8"/>
        <end position="25"/>
    </location>
</feature>
<name>A0A1E1LV20_RHYSE</name>
<evidence type="ECO:0000313" key="2">
    <source>
        <dbReference type="EMBL" id="CZT40701.1"/>
    </source>
</evidence>
<feature type="region of interest" description="Disordered" evidence="1">
    <location>
        <begin position="129"/>
        <end position="169"/>
    </location>
</feature>
<dbReference type="EMBL" id="FJVC01000005">
    <property type="protein sequence ID" value="CZT40701.1"/>
    <property type="molecule type" value="Genomic_DNA"/>
</dbReference>
<protein>
    <submittedName>
        <fullName evidence="2">Uncharacterized protein</fullName>
    </submittedName>
</protein>
<evidence type="ECO:0000313" key="3">
    <source>
        <dbReference type="Proteomes" id="UP000177625"/>
    </source>
</evidence>
<accession>A0A1E1LV20</accession>
<proteinExistence type="predicted"/>
<evidence type="ECO:0000256" key="1">
    <source>
        <dbReference type="SAM" id="MobiDB-lite"/>
    </source>
</evidence>
<feature type="compositionally biased region" description="Polar residues" evidence="1">
    <location>
        <begin position="85"/>
        <end position="101"/>
    </location>
</feature>
<reference evidence="3" key="1">
    <citation type="submission" date="2016-03" db="EMBL/GenBank/DDBJ databases">
        <authorList>
            <person name="Guldener U."/>
        </authorList>
    </citation>
    <scope>NUCLEOTIDE SEQUENCE [LARGE SCALE GENOMIC DNA]</scope>
</reference>
<sequence>MRHPPRSNPANSQSAFDNRGSQALKTQVVEPQVVEPRAVSKFHPDPNWIAENEALVFSSHEAEIAASLLRKYQPGLDDEGPLANDSRSLEPSQPENQSIDSDSNVVHIDDHRTSGQLCPLATPSASYLETGYDSIPAPAERPPFQSHDSSSPTSEKHKTQHSHRPQVKARECREVRAQLFILRREVWNRVVTCSWPPSIVHAGETPLERSKAEFKNHVPVIPLEQVSSYEVLAQPSTNNTPPSAPSASMSSCQQSFDTSIIANRNILIRGFPGREGNKSIGMNQLTRKDFIVKGKWAYHALMCPVPWCSYKTFRGVLGLRLHISRRRADEEHQLIGISGMSDAEVIALFGHFLVDASGQLVSYTVEEMANPTGHLRREG</sequence>
<organism evidence="2 3">
    <name type="scientific">Rhynchosporium secalis</name>
    <name type="common">Barley scald fungus</name>
    <dbReference type="NCBI Taxonomy" id="38038"/>
    <lineage>
        <taxon>Eukaryota</taxon>
        <taxon>Fungi</taxon>
        <taxon>Dikarya</taxon>
        <taxon>Ascomycota</taxon>
        <taxon>Pezizomycotina</taxon>
        <taxon>Leotiomycetes</taxon>
        <taxon>Helotiales</taxon>
        <taxon>Ploettnerulaceae</taxon>
        <taxon>Rhynchosporium</taxon>
    </lineage>
</organism>
<keyword evidence="3" id="KW-1185">Reference proteome</keyword>
<feature type="region of interest" description="Disordered" evidence="1">
    <location>
        <begin position="76"/>
        <end position="101"/>
    </location>
</feature>
<dbReference type="Proteomes" id="UP000177625">
    <property type="component" value="Unassembled WGS sequence"/>
</dbReference>
<gene>
    <name evidence="2" type="ORF">RSE6_00347</name>
</gene>
<dbReference type="AlphaFoldDB" id="A0A1E1LV20"/>
<feature type="region of interest" description="Disordered" evidence="1">
    <location>
        <begin position="1"/>
        <end position="31"/>
    </location>
</feature>